<feature type="compositionally biased region" description="Low complexity" evidence="1">
    <location>
        <begin position="533"/>
        <end position="568"/>
    </location>
</feature>
<feature type="region of interest" description="Disordered" evidence="1">
    <location>
        <begin position="1"/>
        <end position="662"/>
    </location>
</feature>
<feature type="region of interest" description="Disordered" evidence="1">
    <location>
        <begin position="692"/>
        <end position="828"/>
    </location>
</feature>
<feature type="compositionally biased region" description="Acidic residues" evidence="1">
    <location>
        <begin position="269"/>
        <end position="295"/>
    </location>
</feature>
<feature type="compositionally biased region" description="Polar residues" evidence="1">
    <location>
        <begin position="423"/>
        <end position="459"/>
    </location>
</feature>
<keyword evidence="3" id="KW-1185">Reference proteome</keyword>
<feature type="compositionally biased region" description="Basic and acidic residues" evidence="1">
    <location>
        <begin position="150"/>
        <end position="164"/>
    </location>
</feature>
<feature type="compositionally biased region" description="Polar residues" evidence="1">
    <location>
        <begin position="21"/>
        <end position="31"/>
    </location>
</feature>
<evidence type="ECO:0000256" key="1">
    <source>
        <dbReference type="SAM" id="MobiDB-lite"/>
    </source>
</evidence>
<dbReference type="Proteomes" id="UP000297245">
    <property type="component" value="Unassembled WGS sequence"/>
</dbReference>
<evidence type="ECO:0000313" key="3">
    <source>
        <dbReference type="Proteomes" id="UP000297245"/>
    </source>
</evidence>
<feature type="compositionally biased region" description="Basic and acidic residues" evidence="1">
    <location>
        <begin position="115"/>
        <end position="130"/>
    </location>
</feature>
<feature type="compositionally biased region" description="Polar residues" evidence="1">
    <location>
        <begin position="818"/>
        <end position="828"/>
    </location>
</feature>
<dbReference type="EMBL" id="ML179252">
    <property type="protein sequence ID" value="THU93298.1"/>
    <property type="molecule type" value="Genomic_DNA"/>
</dbReference>
<sequence>MPAPTSKPFSSKLPGKKLFPTPNTNVRSSSDSDIHVVGGRIAPRPSRLSSSKIPTSSSKPHSRPKGPQVGDEVIVLSDEENDVDAGMGTEKDGEPGFSGSVSTLPPRRRGSVVNVKKEKQTPNVKTDGRVGSDVIVISDSDSEGVPLARDTGRGKSSKGKEKARSPSSPHPRPRSYSDFWGSLSRGDSEQVGGPAVGPETDEERSIPDEDRNGAEERKGKEREKERAIGSVDPNVDESRQETPTSLRSGPEKGQRLSEVPESPPPTENEVVEDTSVDETNVPDDLPEEVGGDTEDMDVHMEVDIEQSVPGPEELRAPSHSGAELRTPSDSGAEPKEEQTQTNGIDVRVDMVTDSPPGAETGEEQPQTDSIDVGVHMVTNPLLEAAGLDSSLPESPQPVLDRSSQENLSISSPIKELPTRKPKTSSSLPLSYEQQMAQAYASLSQPSDDTGSKRTSSTGVGASASPTLSSSLSTPTLRSSATPSTVPTKMGPSRSSSIISGSGSASSSTRSSNRARKSTGKSGLPIYKIPIKNDPAADTSPSTSASADTSEIGVGRNNPLNPRPSSSNSHAKASVRGSRYARSPLGPQKSAQDKLDQDHEEVDVSATRRRSTSSQATALEQSGTADLIPPPSRRSSSSSIRSGETSASVPRPASAQNKPQSLTDIYNRLEDAYNADATNVQSLTANLVRKLNVSSEGDTPPPIPVPAKNKSRPSAGAIQRLALVRELMKSSSKGKGNVQVQAAPEPDRDGEKDNAKAKETAESDAMAVGQSVADEDHQMSTEKVATSLQLGSELMDQSEPAPDESSVQSLDRRLRSEKPSSLSAVQEQVQELASTSVSISGWIDEPLEYADSPSPMDQDEVNEEERVSAELMCHSSGTSDSTISPVDPVVTHQIINTSSSTAIHTELVVDAPLPQVGFVPAIIENFTE</sequence>
<reference evidence="2 3" key="1">
    <citation type="journal article" date="2019" name="Nat. Ecol. Evol.">
        <title>Megaphylogeny resolves global patterns of mushroom evolution.</title>
        <authorList>
            <person name="Varga T."/>
            <person name="Krizsan K."/>
            <person name="Foldi C."/>
            <person name="Dima B."/>
            <person name="Sanchez-Garcia M."/>
            <person name="Sanchez-Ramirez S."/>
            <person name="Szollosi G.J."/>
            <person name="Szarkandi J.G."/>
            <person name="Papp V."/>
            <person name="Albert L."/>
            <person name="Andreopoulos W."/>
            <person name="Angelini C."/>
            <person name="Antonin V."/>
            <person name="Barry K.W."/>
            <person name="Bougher N.L."/>
            <person name="Buchanan P."/>
            <person name="Buyck B."/>
            <person name="Bense V."/>
            <person name="Catcheside P."/>
            <person name="Chovatia M."/>
            <person name="Cooper J."/>
            <person name="Damon W."/>
            <person name="Desjardin D."/>
            <person name="Finy P."/>
            <person name="Geml J."/>
            <person name="Haridas S."/>
            <person name="Hughes K."/>
            <person name="Justo A."/>
            <person name="Karasinski D."/>
            <person name="Kautmanova I."/>
            <person name="Kiss B."/>
            <person name="Kocsube S."/>
            <person name="Kotiranta H."/>
            <person name="LaButti K.M."/>
            <person name="Lechner B.E."/>
            <person name="Liimatainen K."/>
            <person name="Lipzen A."/>
            <person name="Lukacs Z."/>
            <person name="Mihaltcheva S."/>
            <person name="Morgado L.N."/>
            <person name="Niskanen T."/>
            <person name="Noordeloos M.E."/>
            <person name="Ohm R.A."/>
            <person name="Ortiz-Santana B."/>
            <person name="Ovrebo C."/>
            <person name="Racz N."/>
            <person name="Riley R."/>
            <person name="Savchenko A."/>
            <person name="Shiryaev A."/>
            <person name="Soop K."/>
            <person name="Spirin V."/>
            <person name="Szebenyi C."/>
            <person name="Tomsovsky M."/>
            <person name="Tulloss R.E."/>
            <person name="Uehling J."/>
            <person name="Grigoriev I.V."/>
            <person name="Vagvolgyi C."/>
            <person name="Papp T."/>
            <person name="Martin F.M."/>
            <person name="Miettinen O."/>
            <person name="Hibbett D.S."/>
            <person name="Nagy L.G."/>
        </authorList>
    </citation>
    <scope>NUCLEOTIDE SEQUENCE [LARGE SCALE GENOMIC DNA]</scope>
    <source>
        <strain evidence="2 3">CBS 962.96</strain>
    </source>
</reference>
<feature type="compositionally biased region" description="Low complexity" evidence="1">
    <location>
        <begin position="131"/>
        <end position="145"/>
    </location>
</feature>
<feature type="compositionally biased region" description="Polar residues" evidence="1">
    <location>
        <begin position="780"/>
        <end position="789"/>
    </location>
</feature>
<feature type="compositionally biased region" description="Polar residues" evidence="1">
    <location>
        <begin position="642"/>
        <end position="662"/>
    </location>
</feature>
<protein>
    <submittedName>
        <fullName evidence="2">Uncharacterized protein</fullName>
    </submittedName>
</protein>
<feature type="compositionally biased region" description="Low complexity" evidence="1">
    <location>
        <begin position="461"/>
        <end position="484"/>
    </location>
</feature>
<proteinExistence type="predicted"/>
<feature type="region of interest" description="Disordered" evidence="1">
    <location>
        <begin position="845"/>
        <end position="864"/>
    </location>
</feature>
<name>A0A4S8LW44_DENBC</name>
<feature type="compositionally biased region" description="Basic and acidic residues" evidence="1">
    <location>
        <begin position="203"/>
        <end position="227"/>
    </location>
</feature>
<feature type="compositionally biased region" description="Low complexity" evidence="1">
    <location>
        <begin position="492"/>
        <end position="511"/>
    </location>
</feature>
<feature type="compositionally biased region" description="Low complexity" evidence="1">
    <location>
        <begin position="45"/>
        <end position="59"/>
    </location>
</feature>
<feature type="compositionally biased region" description="Polar residues" evidence="1">
    <location>
        <begin position="728"/>
        <end position="739"/>
    </location>
</feature>
<gene>
    <name evidence="2" type="ORF">K435DRAFT_194256</name>
</gene>
<accession>A0A4S8LW44</accession>
<dbReference type="AlphaFoldDB" id="A0A4S8LW44"/>
<evidence type="ECO:0000313" key="2">
    <source>
        <dbReference type="EMBL" id="THU93298.1"/>
    </source>
</evidence>
<organism evidence="2 3">
    <name type="scientific">Dendrothele bispora (strain CBS 962.96)</name>
    <dbReference type="NCBI Taxonomy" id="1314807"/>
    <lineage>
        <taxon>Eukaryota</taxon>
        <taxon>Fungi</taxon>
        <taxon>Dikarya</taxon>
        <taxon>Basidiomycota</taxon>
        <taxon>Agaricomycotina</taxon>
        <taxon>Agaricomycetes</taxon>
        <taxon>Agaricomycetidae</taxon>
        <taxon>Agaricales</taxon>
        <taxon>Agaricales incertae sedis</taxon>
        <taxon>Dendrothele</taxon>
    </lineage>
</organism>
<feature type="compositionally biased region" description="Low complexity" evidence="1">
    <location>
        <begin position="632"/>
        <end position="641"/>
    </location>
</feature>
<feature type="compositionally biased region" description="Basic and acidic residues" evidence="1">
    <location>
        <begin position="744"/>
        <end position="760"/>
    </location>
</feature>